<dbReference type="Gene3D" id="3.30.200.20">
    <property type="entry name" value="Phosphorylase Kinase, domain 1"/>
    <property type="match status" value="1"/>
</dbReference>
<dbReference type="Gene3D" id="3.90.1200.10">
    <property type="match status" value="1"/>
</dbReference>
<dbReference type="Pfam" id="PF01636">
    <property type="entry name" value="APH"/>
    <property type="match status" value="1"/>
</dbReference>
<evidence type="ECO:0000259" key="1">
    <source>
        <dbReference type="Pfam" id="PF01636"/>
    </source>
</evidence>
<dbReference type="AlphaFoldDB" id="A0A329MDU2"/>
<dbReference type="RefSeq" id="WP_113034118.1">
    <property type="nucleotide sequence ID" value="NZ_QMFB01000018.1"/>
</dbReference>
<dbReference type="InterPro" id="IPR002575">
    <property type="entry name" value="Aminoglycoside_PTrfase"/>
</dbReference>
<proteinExistence type="predicted"/>
<comment type="caution">
    <text evidence="2">The sequence shown here is derived from an EMBL/GenBank/DDBJ whole genome shotgun (WGS) entry which is preliminary data.</text>
</comment>
<dbReference type="SUPFAM" id="SSF56112">
    <property type="entry name" value="Protein kinase-like (PK-like)"/>
    <property type="match status" value="1"/>
</dbReference>
<dbReference type="OrthoDB" id="334783at2"/>
<evidence type="ECO:0000313" key="3">
    <source>
        <dbReference type="Proteomes" id="UP000250369"/>
    </source>
</evidence>
<dbReference type="InterPro" id="IPR051678">
    <property type="entry name" value="AGP_Transferase"/>
</dbReference>
<keyword evidence="2" id="KW-0808">Transferase</keyword>
<dbReference type="EMBL" id="QMFB01000018">
    <property type="protein sequence ID" value="RAV17752.1"/>
    <property type="molecule type" value="Genomic_DNA"/>
</dbReference>
<sequence length="309" mass="34357">MLPSGTTLPDRVRQWIVDTVQPEATILSVRQLKGGVSSPVHEVMLELNGEEKAVVLRRFDDADWLRSQPDLALREAESLRRASRAIGVQTPKLIAFEETESRCGTPAMLMTGLKGEVVLEPPDMSRWLNGMAKALVGIHAVEAEDFPWTFEPYCDASTMDTSSWSRFPDEWQTAAGIVTGNRPSFAKRFIHRDYHPANILWSGGEVSGVVDWVNGCIGPAGIDVGHCRVNLAQLYDAAIADEFLAAYRHYAGASFTYDPYWDLVTLIDFAYWPPEVYGGWTALGVTGLTDEIIGERLDSYLISLLKRFS</sequence>
<protein>
    <submittedName>
        <fullName evidence="2">Aminoglycoside phosphotransferase family protein</fullName>
    </submittedName>
</protein>
<reference evidence="2 3" key="1">
    <citation type="journal article" date="2009" name="Int. J. Syst. Evol. Microbiol.">
        <title>Paenibacillus contaminans sp. nov., isolated from a contaminated laboratory plate.</title>
        <authorList>
            <person name="Chou J.H."/>
            <person name="Lee J.H."/>
            <person name="Lin M.C."/>
            <person name="Chang P.S."/>
            <person name="Arun A.B."/>
            <person name="Young C.C."/>
            <person name="Chen W.M."/>
        </authorList>
    </citation>
    <scope>NUCLEOTIDE SEQUENCE [LARGE SCALE GENOMIC DNA]</scope>
    <source>
        <strain evidence="2 3">CKOBP-6</strain>
    </source>
</reference>
<evidence type="ECO:0000313" key="2">
    <source>
        <dbReference type="EMBL" id="RAV17752.1"/>
    </source>
</evidence>
<dbReference type="PANTHER" id="PTHR21310:SF40">
    <property type="entry name" value="AMINOGLYCOSIDE PHOSPHOTRANSFERASE DOMAIN-CONTAINING PROTEIN-RELATED"/>
    <property type="match status" value="1"/>
</dbReference>
<keyword evidence="3" id="KW-1185">Reference proteome</keyword>
<accession>A0A329MDU2</accession>
<organism evidence="2 3">
    <name type="scientific">Paenibacillus contaminans</name>
    <dbReference type="NCBI Taxonomy" id="450362"/>
    <lineage>
        <taxon>Bacteria</taxon>
        <taxon>Bacillati</taxon>
        <taxon>Bacillota</taxon>
        <taxon>Bacilli</taxon>
        <taxon>Bacillales</taxon>
        <taxon>Paenibacillaceae</taxon>
        <taxon>Paenibacillus</taxon>
    </lineage>
</organism>
<feature type="domain" description="Aminoglycoside phosphotransferase" evidence="1">
    <location>
        <begin position="29"/>
        <end position="252"/>
    </location>
</feature>
<dbReference type="PANTHER" id="PTHR21310">
    <property type="entry name" value="AMINOGLYCOSIDE PHOSPHOTRANSFERASE-RELATED-RELATED"/>
    <property type="match status" value="1"/>
</dbReference>
<dbReference type="Proteomes" id="UP000250369">
    <property type="component" value="Unassembled WGS sequence"/>
</dbReference>
<dbReference type="GO" id="GO:0016740">
    <property type="term" value="F:transferase activity"/>
    <property type="evidence" value="ECO:0007669"/>
    <property type="project" value="UniProtKB-KW"/>
</dbReference>
<gene>
    <name evidence="2" type="ORF">DQG23_26915</name>
</gene>
<dbReference type="InterPro" id="IPR011009">
    <property type="entry name" value="Kinase-like_dom_sf"/>
</dbReference>
<name>A0A329MDU2_9BACL</name>